<reference evidence="3 4" key="1">
    <citation type="journal article" date="2024" name="G3 (Bethesda)">
        <title>Genome assembly of Hibiscus sabdariffa L. provides insights into metabolisms of medicinal natural products.</title>
        <authorList>
            <person name="Kim T."/>
        </authorList>
    </citation>
    <scope>NUCLEOTIDE SEQUENCE [LARGE SCALE GENOMIC DNA]</scope>
    <source>
        <strain evidence="3">TK-2024</strain>
        <tissue evidence="3">Old leaves</tissue>
    </source>
</reference>
<organism evidence="3 4">
    <name type="scientific">Hibiscus sabdariffa</name>
    <name type="common">roselle</name>
    <dbReference type="NCBI Taxonomy" id="183260"/>
    <lineage>
        <taxon>Eukaryota</taxon>
        <taxon>Viridiplantae</taxon>
        <taxon>Streptophyta</taxon>
        <taxon>Embryophyta</taxon>
        <taxon>Tracheophyta</taxon>
        <taxon>Spermatophyta</taxon>
        <taxon>Magnoliopsida</taxon>
        <taxon>eudicotyledons</taxon>
        <taxon>Gunneridae</taxon>
        <taxon>Pentapetalae</taxon>
        <taxon>rosids</taxon>
        <taxon>malvids</taxon>
        <taxon>Malvales</taxon>
        <taxon>Malvaceae</taxon>
        <taxon>Malvoideae</taxon>
        <taxon>Hibiscus</taxon>
    </lineage>
</organism>
<evidence type="ECO:0000256" key="2">
    <source>
        <dbReference type="SAM" id="SignalP"/>
    </source>
</evidence>
<gene>
    <name evidence="3" type="ORF">V6N11_025587</name>
</gene>
<keyword evidence="1" id="KW-0472">Membrane</keyword>
<feature type="chain" id="PRO_5045122899" evidence="2">
    <location>
        <begin position="19"/>
        <end position="311"/>
    </location>
</feature>
<evidence type="ECO:0000313" key="4">
    <source>
        <dbReference type="Proteomes" id="UP001396334"/>
    </source>
</evidence>
<dbReference type="EMBL" id="JBBPBN010000011">
    <property type="protein sequence ID" value="KAK9028424.1"/>
    <property type="molecule type" value="Genomic_DNA"/>
</dbReference>
<evidence type="ECO:0000256" key="1">
    <source>
        <dbReference type="SAM" id="Phobius"/>
    </source>
</evidence>
<dbReference type="Proteomes" id="UP001396334">
    <property type="component" value="Unassembled WGS sequence"/>
</dbReference>
<name>A0ABR2STE5_9ROSI</name>
<keyword evidence="1" id="KW-1133">Transmembrane helix</keyword>
<accession>A0ABR2STE5</accession>
<comment type="caution">
    <text evidence="3">The sequence shown here is derived from an EMBL/GenBank/DDBJ whole genome shotgun (WGS) entry which is preliminary data.</text>
</comment>
<feature type="transmembrane region" description="Helical" evidence="1">
    <location>
        <begin position="277"/>
        <end position="297"/>
    </location>
</feature>
<feature type="signal peptide" evidence="2">
    <location>
        <begin position="1"/>
        <end position="18"/>
    </location>
</feature>
<evidence type="ECO:0000313" key="3">
    <source>
        <dbReference type="EMBL" id="KAK9028424.1"/>
    </source>
</evidence>
<protein>
    <submittedName>
        <fullName evidence="3">Uncharacterized protein</fullName>
    </submittedName>
</protein>
<keyword evidence="1" id="KW-0812">Transmembrane</keyword>
<proteinExistence type="predicted"/>
<keyword evidence="4" id="KW-1185">Reference proteome</keyword>
<sequence length="311" mass="35125">MMIWPCLAALVAVAMALAQQLVGVRCCCGRRFPSSDVSALSLHCIVVGDGAGHLPIAEVFLRFVKPFWLRPGGLFCLCFVLCIKCQHRCAQGPQCPRWRPGEYRSVLSLHCLIAGDGAGHLPVVEVFLRFVQPFWLCHGGLSRLCFVLCVRVQCRCVQGPQCPRFRFSSGALFAAACGAWLLPFWELCLHFERLCLTLMSIRLGHCLSRYLGGPCCLGAACHGRWPVRLPFPMRMPWLAYARLATQFYDLHYTRACFGSLSLAHSWPECHITWQASFPLWVCFMDALLVYSCVFYFFSDCLHYMCKVSPMF</sequence>
<keyword evidence="2" id="KW-0732">Signal</keyword>